<dbReference type="InterPro" id="IPR051678">
    <property type="entry name" value="AGP_Transferase"/>
</dbReference>
<gene>
    <name evidence="1" type="ORF">TWF696_001895</name>
</gene>
<evidence type="ECO:0000313" key="2">
    <source>
        <dbReference type="Proteomes" id="UP001375240"/>
    </source>
</evidence>
<dbReference type="EMBL" id="JAVHNQ010000011">
    <property type="protein sequence ID" value="KAK6336334.1"/>
    <property type="molecule type" value="Genomic_DNA"/>
</dbReference>
<dbReference type="InterPro" id="IPR011009">
    <property type="entry name" value="Kinase-like_dom_sf"/>
</dbReference>
<name>A0AAV9U5T7_9PEZI</name>
<dbReference type="PANTHER" id="PTHR21310:SF55">
    <property type="entry name" value="AMINOGLYCOSIDE PHOSPHOTRANSFERASE DOMAIN-CONTAINING PROTEIN"/>
    <property type="match status" value="1"/>
</dbReference>
<evidence type="ECO:0000313" key="1">
    <source>
        <dbReference type="EMBL" id="KAK6336334.1"/>
    </source>
</evidence>
<accession>A0AAV9U5T7</accession>
<dbReference type="PANTHER" id="PTHR21310">
    <property type="entry name" value="AMINOGLYCOSIDE PHOSPHOTRANSFERASE-RELATED-RELATED"/>
    <property type="match status" value="1"/>
</dbReference>
<organism evidence="1 2">
    <name type="scientific">Orbilia brochopaga</name>
    <dbReference type="NCBI Taxonomy" id="3140254"/>
    <lineage>
        <taxon>Eukaryota</taxon>
        <taxon>Fungi</taxon>
        <taxon>Dikarya</taxon>
        <taxon>Ascomycota</taxon>
        <taxon>Pezizomycotina</taxon>
        <taxon>Orbiliomycetes</taxon>
        <taxon>Orbiliales</taxon>
        <taxon>Orbiliaceae</taxon>
        <taxon>Orbilia</taxon>
    </lineage>
</organism>
<evidence type="ECO:0008006" key="3">
    <source>
        <dbReference type="Google" id="ProtNLM"/>
    </source>
</evidence>
<keyword evidence="2" id="KW-1185">Reference proteome</keyword>
<dbReference type="SUPFAM" id="SSF56112">
    <property type="entry name" value="Protein kinase-like (PK-like)"/>
    <property type="match status" value="1"/>
</dbReference>
<dbReference type="AlphaFoldDB" id="A0AAV9U5T7"/>
<dbReference type="Proteomes" id="UP001375240">
    <property type="component" value="Unassembled WGS sequence"/>
</dbReference>
<protein>
    <recommendedName>
        <fullName evidence="3">Aminoglycoside phosphotransferase domain-containing protein</fullName>
    </recommendedName>
</protein>
<reference evidence="1 2" key="1">
    <citation type="submission" date="2019-10" db="EMBL/GenBank/DDBJ databases">
        <authorList>
            <person name="Palmer J.M."/>
        </authorList>
    </citation>
    <scope>NUCLEOTIDE SEQUENCE [LARGE SCALE GENOMIC DNA]</scope>
    <source>
        <strain evidence="1 2">TWF696</strain>
    </source>
</reference>
<comment type="caution">
    <text evidence="1">The sequence shown here is derived from an EMBL/GenBank/DDBJ whole genome shotgun (WGS) entry which is preliminary data.</text>
</comment>
<sequence>MAKVPKVSVYIQKPGFTPPTPEELEKLEPFFHRGGCKITKISPTVAVKYGCGVDVKEAITMEFIAEHTSIPVPKVHAVYTYGPFDRPEFDIVDEYDTYIFMDYIDGETLEKDWENQDSQAKSSIMADLKRCLEELRGLQGGTYVGSLENGPVLDQILDYKPNKGSWTPKSTFENYTETSS</sequence>
<proteinExistence type="predicted"/>